<dbReference type="SUPFAM" id="SSF55874">
    <property type="entry name" value="ATPase domain of HSP90 chaperone/DNA topoisomerase II/histidine kinase"/>
    <property type="match status" value="1"/>
</dbReference>
<dbReference type="EC" id="2.7.13.3" evidence="3"/>
<feature type="coiled-coil region" evidence="9">
    <location>
        <begin position="308"/>
        <end position="366"/>
    </location>
</feature>
<proteinExistence type="predicted"/>
<name>A0AA41R144_9BACT</name>
<keyword evidence="6 10" id="KW-0812">Transmembrane</keyword>
<evidence type="ECO:0000256" key="4">
    <source>
        <dbReference type="ARBA" id="ARBA00022475"/>
    </source>
</evidence>
<keyword evidence="5" id="KW-0597">Phosphoprotein</keyword>
<dbReference type="GO" id="GO:0000155">
    <property type="term" value="F:phosphorelay sensor kinase activity"/>
    <property type="evidence" value="ECO:0007669"/>
    <property type="project" value="InterPro"/>
</dbReference>
<comment type="subcellular location">
    <subcellularLocation>
        <location evidence="2">Cell membrane</location>
        <topology evidence="2">Multi-pass membrane protein</topology>
    </subcellularLocation>
</comment>
<feature type="transmembrane region" description="Helical" evidence="10">
    <location>
        <begin position="280"/>
        <end position="305"/>
    </location>
</feature>
<organism evidence="12 13">
    <name type="scientific">Desulfatitalea alkaliphila</name>
    <dbReference type="NCBI Taxonomy" id="2929485"/>
    <lineage>
        <taxon>Bacteria</taxon>
        <taxon>Pseudomonadati</taxon>
        <taxon>Thermodesulfobacteriota</taxon>
        <taxon>Desulfobacteria</taxon>
        <taxon>Desulfobacterales</taxon>
        <taxon>Desulfosarcinaceae</taxon>
        <taxon>Desulfatitalea</taxon>
    </lineage>
</organism>
<dbReference type="GO" id="GO:0005886">
    <property type="term" value="C:plasma membrane"/>
    <property type="evidence" value="ECO:0007669"/>
    <property type="project" value="UniProtKB-SubCell"/>
</dbReference>
<feature type="domain" description="Histidine kinase" evidence="11">
    <location>
        <begin position="337"/>
        <end position="564"/>
    </location>
</feature>
<dbReference type="InterPro" id="IPR003661">
    <property type="entry name" value="HisK_dim/P_dom"/>
</dbReference>
<gene>
    <name evidence="12" type="ORF">MRX98_06620</name>
</gene>
<dbReference type="InterPro" id="IPR036097">
    <property type="entry name" value="HisK_dim/P_sf"/>
</dbReference>
<evidence type="ECO:0000256" key="8">
    <source>
        <dbReference type="ARBA" id="ARBA00023136"/>
    </source>
</evidence>
<evidence type="ECO:0000256" key="3">
    <source>
        <dbReference type="ARBA" id="ARBA00012438"/>
    </source>
</evidence>
<dbReference type="Gene3D" id="3.30.450.20">
    <property type="entry name" value="PAS domain"/>
    <property type="match status" value="1"/>
</dbReference>
<dbReference type="Proteomes" id="UP001165427">
    <property type="component" value="Unassembled WGS sequence"/>
</dbReference>
<keyword evidence="9" id="KW-0175">Coiled coil</keyword>
<dbReference type="InterPro" id="IPR003594">
    <property type="entry name" value="HATPase_dom"/>
</dbReference>
<dbReference type="InterPro" id="IPR036890">
    <property type="entry name" value="HATPase_C_sf"/>
</dbReference>
<evidence type="ECO:0000313" key="13">
    <source>
        <dbReference type="Proteomes" id="UP001165427"/>
    </source>
</evidence>
<evidence type="ECO:0000256" key="9">
    <source>
        <dbReference type="SAM" id="Coils"/>
    </source>
</evidence>
<keyword evidence="8 10" id="KW-0472">Membrane</keyword>
<dbReference type="Pfam" id="PF02743">
    <property type="entry name" value="dCache_1"/>
    <property type="match status" value="1"/>
</dbReference>
<protein>
    <recommendedName>
        <fullName evidence="3">histidine kinase</fullName>
        <ecNumber evidence="3">2.7.13.3</ecNumber>
    </recommendedName>
</protein>
<keyword evidence="4" id="KW-1003">Cell membrane</keyword>
<evidence type="ECO:0000256" key="6">
    <source>
        <dbReference type="ARBA" id="ARBA00022692"/>
    </source>
</evidence>
<dbReference type="PROSITE" id="PS50109">
    <property type="entry name" value="HIS_KIN"/>
    <property type="match status" value="1"/>
</dbReference>
<dbReference type="PRINTS" id="PR00344">
    <property type="entry name" value="BCTRLSENSOR"/>
</dbReference>
<keyword evidence="7 10" id="KW-1133">Transmembrane helix</keyword>
<dbReference type="InterPro" id="IPR005467">
    <property type="entry name" value="His_kinase_dom"/>
</dbReference>
<evidence type="ECO:0000259" key="11">
    <source>
        <dbReference type="PROSITE" id="PS50109"/>
    </source>
</evidence>
<keyword evidence="13" id="KW-1185">Reference proteome</keyword>
<evidence type="ECO:0000313" key="12">
    <source>
        <dbReference type="EMBL" id="MCJ8500242.1"/>
    </source>
</evidence>
<dbReference type="InterPro" id="IPR004358">
    <property type="entry name" value="Sig_transdc_His_kin-like_C"/>
</dbReference>
<dbReference type="PANTHER" id="PTHR43065">
    <property type="entry name" value="SENSOR HISTIDINE KINASE"/>
    <property type="match status" value="1"/>
</dbReference>
<evidence type="ECO:0000256" key="5">
    <source>
        <dbReference type="ARBA" id="ARBA00022553"/>
    </source>
</evidence>
<sequence>MTTTTNREQAKIKNMLLISMILVPLAIMVLILGIGYYYFTTSIERTTTESMKRIITDHGRMIERFLFERQADLELLLNTYSFDELAEPDNLERIFIALQQRSPAFGDLGIFDERGLHLAYQGPYHLAGILYKDAEWFKQVMEYGTYVSDVFLGYRNVPHFIIAITRQEGERRWVIRATIDSFFFNELVKNVRIGRTGEAYIMNSHGVLQTDRRSGGNLMEPSPDHFLMPQVDHGLHYFVSPDESGLKYIYFTMDLKNGQWRMVVRQEVADAFSAMRTAGYLILLTLVVGGAGIILLAISLTQVILRRMQAAEQNQQQLNAQLVRATRLAELGQMAAGVAHEINNPLQIIKSEYALIEMNMEELKADGTLPPSETLAEIEDGFAQIKKQVSRCADITQSVLKFGRQTTPRIEPMHLQSFIPDVLHMVAKKAEVHGIRVAEKLAENLPPVNADASQLQQVLLNLFNNAMDAILEQHGVEGGLLEVTAQADGDAEVVIRVSDNGAGISPENLSKVFTPFFSTKPVGKGTGLGLSVCYGIVDSLGGHMEVESQKNEGTTFLIHLPQAGAVG</sequence>
<keyword evidence="12" id="KW-0547">Nucleotide-binding</keyword>
<dbReference type="SMART" id="SM00387">
    <property type="entry name" value="HATPase_c"/>
    <property type="match status" value="1"/>
</dbReference>
<dbReference type="GO" id="GO:0005524">
    <property type="term" value="F:ATP binding"/>
    <property type="evidence" value="ECO:0007669"/>
    <property type="project" value="UniProtKB-KW"/>
</dbReference>
<dbReference type="InterPro" id="IPR033479">
    <property type="entry name" value="dCache_1"/>
</dbReference>
<evidence type="ECO:0000256" key="7">
    <source>
        <dbReference type="ARBA" id="ARBA00022989"/>
    </source>
</evidence>
<evidence type="ECO:0000256" key="2">
    <source>
        <dbReference type="ARBA" id="ARBA00004651"/>
    </source>
</evidence>
<dbReference type="AlphaFoldDB" id="A0AA41R144"/>
<keyword evidence="12" id="KW-0067">ATP-binding</keyword>
<evidence type="ECO:0000256" key="1">
    <source>
        <dbReference type="ARBA" id="ARBA00000085"/>
    </source>
</evidence>
<dbReference type="Gene3D" id="3.30.565.10">
    <property type="entry name" value="Histidine kinase-like ATPase, C-terminal domain"/>
    <property type="match status" value="1"/>
</dbReference>
<dbReference type="CDD" id="cd00082">
    <property type="entry name" value="HisKA"/>
    <property type="match status" value="1"/>
</dbReference>
<dbReference type="SUPFAM" id="SSF47384">
    <property type="entry name" value="Homodimeric domain of signal transducing histidine kinase"/>
    <property type="match status" value="1"/>
</dbReference>
<comment type="catalytic activity">
    <reaction evidence="1">
        <text>ATP + protein L-histidine = ADP + protein N-phospho-L-histidine.</text>
        <dbReference type="EC" id="2.7.13.3"/>
    </reaction>
</comment>
<comment type="caution">
    <text evidence="12">The sequence shown here is derived from an EMBL/GenBank/DDBJ whole genome shotgun (WGS) entry which is preliminary data.</text>
</comment>
<reference evidence="12" key="1">
    <citation type="submission" date="2022-04" db="EMBL/GenBank/DDBJ databases">
        <title>Desulfatitalea alkaliphila sp. nov., a novel anaerobic sulfate-reducing bacterium isolated from terrestrial mud volcano, Taman Peninsula, Russia.</title>
        <authorList>
            <person name="Khomyakova M.A."/>
            <person name="Merkel A.Y."/>
            <person name="Slobodkin A.I."/>
        </authorList>
    </citation>
    <scope>NUCLEOTIDE SEQUENCE</scope>
    <source>
        <strain evidence="12">M08but</strain>
    </source>
</reference>
<dbReference type="PANTHER" id="PTHR43065:SF42">
    <property type="entry name" value="TWO-COMPONENT SENSOR PPRA"/>
    <property type="match status" value="1"/>
</dbReference>
<evidence type="ECO:0000256" key="10">
    <source>
        <dbReference type="SAM" id="Phobius"/>
    </source>
</evidence>
<dbReference type="Gene3D" id="1.10.287.130">
    <property type="match status" value="1"/>
</dbReference>
<dbReference type="Pfam" id="PF02518">
    <property type="entry name" value="HATPase_c"/>
    <property type="match status" value="1"/>
</dbReference>
<dbReference type="EMBL" id="JALJRB010000005">
    <property type="protein sequence ID" value="MCJ8500242.1"/>
    <property type="molecule type" value="Genomic_DNA"/>
</dbReference>
<dbReference type="RefSeq" id="WP_246904139.1">
    <property type="nucleotide sequence ID" value="NZ_JALJRB010000005.1"/>
</dbReference>
<dbReference type="CDD" id="cd18774">
    <property type="entry name" value="PDC2_HK_sensor"/>
    <property type="match status" value="1"/>
</dbReference>
<accession>A0AA41R144</accession>
<feature type="transmembrane region" description="Helical" evidence="10">
    <location>
        <begin position="16"/>
        <end position="39"/>
    </location>
</feature>
<dbReference type="SMART" id="SM00388">
    <property type="entry name" value="HisKA"/>
    <property type="match status" value="1"/>
</dbReference>